<dbReference type="EMBL" id="BARW01026985">
    <property type="protein sequence ID" value="GAJ11466.1"/>
    <property type="molecule type" value="Genomic_DNA"/>
</dbReference>
<comment type="caution">
    <text evidence="1">The sequence shown here is derived from an EMBL/GenBank/DDBJ whole genome shotgun (WGS) entry which is preliminary data.</text>
</comment>
<proteinExistence type="predicted"/>
<gene>
    <name evidence="1" type="ORF">S12H4_43888</name>
</gene>
<name>X1VCK9_9ZZZZ</name>
<sequence length="83" mass="9676">MGPEINKSLCIGVNKMSKYLEFSLIERKPKTKVIGIWSKKSANRLGIIKWYGPWRQYTFFPEKDTLFNVDCLADIQSHIKGLR</sequence>
<protein>
    <submittedName>
        <fullName evidence="1">Uncharacterized protein</fullName>
    </submittedName>
</protein>
<reference evidence="1" key="1">
    <citation type="journal article" date="2014" name="Front. Microbiol.">
        <title>High frequency of phylogenetically diverse reductive dehalogenase-homologous genes in deep subseafloor sedimentary metagenomes.</title>
        <authorList>
            <person name="Kawai M."/>
            <person name="Futagami T."/>
            <person name="Toyoda A."/>
            <person name="Takaki Y."/>
            <person name="Nishi S."/>
            <person name="Hori S."/>
            <person name="Arai W."/>
            <person name="Tsubouchi T."/>
            <person name="Morono Y."/>
            <person name="Uchiyama I."/>
            <person name="Ito T."/>
            <person name="Fujiyama A."/>
            <person name="Inagaki F."/>
            <person name="Takami H."/>
        </authorList>
    </citation>
    <scope>NUCLEOTIDE SEQUENCE</scope>
    <source>
        <strain evidence="1">Expedition CK06-06</strain>
    </source>
</reference>
<accession>X1VCK9</accession>
<evidence type="ECO:0000313" key="1">
    <source>
        <dbReference type="EMBL" id="GAJ11466.1"/>
    </source>
</evidence>
<dbReference type="AlphaFoldDB" id="X1VCK9"/>
<organism evidence="1">
    <name type="scientific">marine sediment metagenome</name>
    <dbReference type="NCBI Taxonomy" id="412755"/>
    <lineage>
        <taxon>unclassified sequences</taxon>
        <taxon>metagenomes</taxon>
        <taxon>ecological metagenomes</taxon>
    </lineage>
</organism>